<dbReference type="AlphaFoldDB" id="A0A3N2CWF6"/>
<dbReference type="Proteomes" id="UP000281738">
    <property type="component" value="Unassembled WGS sequence"/>
</dbReference>
<evidence type="ECO:0000313" key="1">
    <source>
        <dbReference type="EMBL" id="ROR91796.1"/>
    </source>
</evidence>
<proteinExistence type="predicted"/>
<name>A0A3N2CWF6_9ACTN</name>
<gene>
    <name evidence="1" type="ORF">EDD33_2671</name>
</gene>
<organism evidence="1 2">
    <name type="scientific">Nocardioides aurantiacus</name>
    <dbReference type="NCBI Taxonomy" id="86796"/>
    <lineage>
        <taxon>Bacteria</taxon>
        <taxon>Bacillati</taxon>
        <taxon>Actinomycetota</taxon>
        <taxon>Actinomycetes</taxon>
        <taxon>Propionibacteriales</taxon>
        <taxon>Nocardioidaceae</taxon>
        <taxon>Nocardioides</taxon>
    </lineage>
</organism>
<keyword evidence="2" id="KW-1185">Reference proteome</keyword>
<reference evidence="1 2" key="1">
    <citation type="submission" date="2018-11" db="EMBL/GenBank/DDBJ databases">
        <title>Sequencing the genomes of 1000 actinobacteria strains.</title>
        <authorList>
            <person name="Klenk H.-P."/>
        </authorList>
    </citation>
    <scope>NUCLEOTIDE SEQUENCE [LARGE SCALE GENOMIC DNA]</scope>
    <source>
        <strain evidence="1 2">DSM 12652</strain>
    </source>
</reference>
<sequence length="58" mass="6281">MTADAPDLVARLSSAMFAEVDWEEIAGDWQIDPYDLCDQLAGVAAVAALDNLFPRQLA</sequence>
<comment type="caution">
    <text evidence="1">The sequence shown here is derived from an EMBL/GenBank/DDBJ whole genome shotgun (WGS) entry which is preliminary data.</text>
</comment>
<dbReference type="EMBL" id="RKHO01000001">
    <property type="protein sequence ID" value="ROR91796.1"/>
    <property type="molecule type" value="Genomic_DNA"/>
</dbReference>
<evidence type="ECO:0000313" key="2">
    <source>
        <dbReference type="Proteomes" id="UP000281738"/>
    </source>
</evidence>
<protein>
    <submittedName>
        <fullName evidence="1">Uncharacterized protein</fullName>
    </submittedName>
</protein>
<dbReference type="RefSeq" id="WP_170169817.1">
    <property type="nucleotide sequence ID" value="NZ_RKHO01000001.1"/>
</dbReference>
<accession>A0A3N2CWF6</accession>